<organism evidence="2 3">
    <name type="scientific">Musa balbisiana</name>
    <name type="common">Banana</name>
    <dbReference type="NCBI Taxonomy" id="52838"/>
    <lineage>
        <taxon>Eukaryota</taxon>
        <taxon>Viridiplantae</taxon>
        <taxon>Streptophyta</taxon>
        <taxon>Embryophyta</taxon>
        <taxon>Tracheophyta</taxon>
        <taxon>Spermatophyta</taxon>
        <taxon>Magnoliopsida</taxon>
        <taxon>Liliopsida</taxon>
        <taxon>Zingiberales</taxon>
        <taxon>Musaceae</taxon>
        <taxon>Musa</taxon>
    </lineage>
</organism>
<keyword evidence="1" id="KW-0472">Membrane</keyword>
<accession>A0A4S8JBM8</accession>
<sequence length="68" mass="8038">MEVLRMAVEELRADNRKLEVSTTTYACLRLFRHFPLYLVLWVRCTMSCLLSMGQFFVGRDGSLFFLRV</sequence>
<proteinExistence type="predicted"/>
<dbReference type="EMBL" id="PYDT01000006">
    <property type="protein sequence ID" value="THU59157.1"/>
    <property type="molecule type" value="Genomic_DNA"/>
</dbReference>
<evidence type="ECO:0000256" key="1">
    <source>
        <dbReference type="SAM" id="Phobius"/>
    </source>
</evidence>
<dbReference type="Proteomes" id="UP000317650">
    <property type="component" value="Chromosome 3"/>
</dbReference>
<keyword evidence="1" id="KW-0812">Transmembrane</keyword>
<protein>
    <submittedName>
        <fullName evidence="2">Uncharacterized protein</fullName>
    </submittedName>
</protein>
<reference evidence="2 3" key="1">
    <citation type="journal article" date="2019" name="Nat. Plants">
        <title>Genome sequencing of Musa balbisiana reveals subgenome evolution and function divergence in polyploid bananas.</title>
        <authorList>
            <person name="Yao X."/>
        </authorList>
    </citation>
    <scope>NUCLEOTIDE SEQUENCE [LARGE SCALE GENOMIC DNA]</scope>
    <source>
        <strain evidence="3">cv. DH-PKW</strain>
        <tissue evidence="2">Leaves</tissue>
    </source>
</reference>
<comment type="caution">
    <text evidence="2">The sequence shown here is derived from an EMBL/GenBank/DDBJ whole genome shotgun (WGS) entry which is preliminary data.</text>
</comment>
<keyword evidence="3" id="KW-1185">Reference proteome</keyword>
<gene>
    <name evidence="2" type="ORF">C4D60_Mb03t22040</name>
</gene>
<evidence type="ECO:0000313" key="3">
    <source>
        <dbReference type="Proteomes" id="UP000317650"/>
    </source>
</evidence>
<feature type="transmembrane region" description="Helical" evidence="1">
    <location>
        <begin position="38"/>
        <end position="57"/>
    </location>
</feature>
<name>A0A4S8JBM8_MUSBA</name>
<evidence type="ECO:0000313" key="2">
    <source>
        <dbReference type="EMBL" id="THU59157.1"/>
    </source>
</evidence>
<keyword evidence="1" id="KW-1133">Transmembrane helix</keyword>
<dbReference type="AlphaFoldDB" id="A0A4S8JBM8"/>